<evidence type="ECO:0000256" key="3">
    <source>
        <dbReference type="ARBA" id="ARBA00022729"/>
    </source>
</evidence>
<dbReference type="GO" id="GO:0002250">
    <property type="term" value="P:adaptive immune response"/>
    <property type="evidence" value="ECO:0007669"/>
    <property type="project" value="UniProtKB-KW"/>
</dbReference>
<evidence type="ECO:0000256" key="1">
    <source>
        <dbReference type="ARBA" id="ARBA00004479"/>
    </source>
</evidence>
<dbReference type="OMA" id="RLWLRIH"/>
<evidence type="ECO:0000256" key="7">
    <source>
        <dbReference type="ARBA" id="ARBA00023136"/>
    </source>
</evidence>
<evidence type="ECO:0000256" key="12">
    <source>
        <dbReference type="SAM" id="SignalP"/>
    </source>
</evidence>
<evidence type="ECO:0000256" key="9">
    <source>
        <dbReference type="ARBA" id="ARBA00023180"/>
    </source>
</evidence>
<keyword evidence="6" id="KW-1064">Adaptive immunity</keyword>
<dbReference type="PANTHER" id="PTHR11292:SF7">
    <property type="entry name" value="T-CELL SURFACE GLYCOPROTEIN CD8 BETA CHAIN-RELATED"/>
    <property type="match status" value="1"/>
</dbReference>
<feature type="chain" id="PRO_5003705317" evidence="12">
    <location>
        <begin position="20"/>
        <end position="214"/>
    </location>
</feature>
<keyword evidence="8" id="KW-1015">Disulfide bond</keyword>
<dbReference type="PANTHER" id="PTHR11292">
    <property type="entry name" value="T-CELL SURFACE GLYCOPROTEIN CD8 BETA CHAIN"/>
    <property type="match status" value="1"/>
</dbReference>
<protein>
    <submittedName>
        <fullName evidence="14">CD8 beta</fullName>
    </submittedName>
</protein>
<dbReference type="RefSeq" id="NP_001139803.1">
    <property type="nucleotide sequence ID" value="NM_001146331.1"/>
</dbReference>
<dbReference type="GO" id="GO:0015026">
    <property type="term" value="F:coreceptor activity"/>
    <property type="evidence" value="ECO:0007669"/>
    <property type="project" value="InterPro"/>
</dbReference>
<dbReference type="GeneID" id="100272160"/>
<keyword evidence="7 11" id="KW-0472">Membrane</keyword>
<keyword evidence="10" id="KW-0393">Immunoglobulin domain</keyword>
<dbReference type="KEGG" id="mdo:100272160"/>
<evidence type="ECO:0000313" key="14">
    <source>
        <dbReference type="EMBL" id="ABX79405.1"/>
    </source>
</evidence>
<dbReference type="OrthoDB" id="9394844at2759"/>
<keyword evidence="4" id="KW-0391">Immunity</keyword>
<evidence type="ECO:0000256" key="6">
    <source>
        <dbReference type="ARBA" id="ARBA00023130"/>
    </source>
</evidence>
<accession>I6LJ12</accession>
<evidence type="ECO:0000256" key="10">
    <source>
        <dbReference type="ARBA" id="ARBA00023319"/>
    </source>
</evidence>
<evidence type="ECO:0000256" key="5">
    <source>
        <dbReference type="ARBA" id="ARBA00022989"/>
    </source>
</evidence>
<dbReference type="InterPro" id="IPR013783">
    <property type="entry name" value="Ig-like_fold"/>
</dbReference>
<keyword evidence="2 11" id="KW-0812">Transmembrane</keyword>
<dbReference type="GO" id="GO:0016020">
    <property type="term" value="C:membrane"/>
    <property type="evidence" value="ECO:0007669"/>
    <property type="project" value="UniProtKB-SubCell"/>
</dbReference>
<dbReference type="CTD" id="926"/>
<keyword evidence="5 11" id="KW-1133">Transmembrane helix</keyword>
<feature type="domain" description="Ig-like" evidence="13">
    <location>
        <begin position="21"/>
        <end position="138"/>
    </location>
</feature>
<dbReference type="InterPro" id="IPR036179">
    <property type="entry name" value="Ig-like_dom_sf"/>
</dbReference>
<name>I6LJ12_MONDO</name>
<sequence length="214" mass="23624">MELLWLSVFLSGQISGIFGVPALSQSPETLLVQTDKQARLICDIKLPSINYGIYWFRLIGSPHSDSLSYEFLLQSEARGSCTYGKGVNSTHVTASRESSKSTLLLQRAKPSDSGIYICTIITSPSLQSGSGTRVKVVDALPTTPTPTKKTTTKRKMCPKKFPGATQQDGPFCSVLLLSLLVGCILILLISLIVILRMNYLWHLARHHFVKQLQR</sequence>
<dbReference type="AlphaFoldDB" id="I6LJ12"/>
<keyword evidence="3 12" id="KW-0732">Signal</keyword>
<dbReference type="InterPro" id="IPR013106">
    <property type="entry name" value="Ig_V-set"/>
</dbReference>
<keyword evidence="9" id="KW-0325">Glycoprotein</keyword>
<evidence type="ECO:0000259" key="13">
    <source>
        <dbReference type="PROSITE" id="PS50835"/>
    </source>
</evidence>
<feature type="signal peptide" evidence="12">
    <location>
        <begin position="1"/>
        <end position="19"/>
    </location>
</feature>
<dbReference type="InterPro" id="IPR042414">
    <property type="entry name" value="CD8B"/>
</dbReference>
<evidence type="ECO:0000256" key="11">
    <source>
        <dbReference type="SAM" id="Phobius"/>
    </source>
</evidence>
<dbReference type="SMART" id="SM00409">
    <property type="entry name" value="IG"/>
    <property type="match status" value="1"/>
</dbReference>
<evidence type="ECO:0000256" key="8">
    <source>
        <dbReference type="ARBA" id="ARBA00023157"/>
    </source>
</evidence>
<dbReference type="Pfam" id="PF07686">
    <property type="entry name" value="V-set"/>
    <property type="match status" value="1"/>
</dbReference>
<evidence type="ECO:0000256" key="2">
    <source>
        <dbReference type="ARBA" id="ARBA00022692"/>
    </source>
</evidence>
<dbReference type="PROSITE" id="PS50835">
    <property type="entry name" value="IG_LIKE"/>
    <property type="match status" value="1"/>
</dbReference>
<dbReference type="GO" id="GO:0042288">
    <property type="term" value="F:MHC class I protein binding"/>
    <property type="evidence" value="ECO:0007669"/>
    <property type="project" value="InterPro"/>
</dbReference>
<dbReference type="InterPro" id="IPR003599">
    <property type="entry name" value="Ig_sub"/>
</dbReference>
<dbReference type="InterPro" id="IPR007110">
    <property type="entry name" value="Ig-like_dom"/>
</dbReference>
<reference evidence="14" key="1">
    <citation type="journal article" date="2009" name="Vet. Immunol. Immunopathol.">
        <title>The marsupial CD8 gene locus: molecular cloning and expression analysis of the alpha and beta sequences in the gray short-tailed opossum (Monodelphis domestica) and the tammar wallaby (Macropus eugenii).</title>
        <authorList>
            <person name="Duncan L.G."/>
            <person name="Nair S.V."/>
            <person name="Deane E.M."/>
        </authorList>
    </citation>
    <scope>NUCLEOTIDE SEQUENCE</scope>
</reference>
<feature type="transmembrane region" description="Helical" evidence="11">
    <location>
        <begin position="174"/>
        <end position="195"/>
    </location>
</feature>
<dbReference type="EMBL" id="EU152104">
    <property type="protein sequence ID" value="ABX79405.1"/>
    <property type="molecule type" value="mRNA"/>
</dbReference>
<organism evidence="14">
    <name type="scientific">Monodelphis domestica</name>
    <name type="common">Gray short-tailed opossum</name>
    <dbReference type="NCBI Taxonomy" id="13616"/>
    <lineage>
        <taxon>Eukaryota</taxon>
        <taxon>Metazoa</taxon>
        <taxon>Chordata</taxon>
        <taxon>Craniata</taxon>
        <taxon>Vertebrata</taxon>
        <taxon>Euteleostomi</taxon>
        <taxon>Mammalia</taxon>
        <taxon>Metatheria</taxon>
        <taxon>Didelphimorphia</taxon>
        <taxon>Didelphidae</taxon>
        <taxon>Monodelphis</taxon>
    </lineage>
</organism>
<proteinExistence type="evidence at transcript level"/>
<evidence type="ECO:0000256" key="4">
    <source>
        <dbReference type="ARBA" id="ARBA00022859"/>
    </source>
</evidence>
<dbReference type="SUPFAM" id="SSF48726">
    <property type="entry name" value="Immunoglobulin"/>
    <property type="match status" value="1"/>
</dbReference>
<dbReference type="GO" id="GO:0050776">
    <property type="term" value="P:regulation of immune response"/>
    <property type="evidence" value="ECO:0007669"/>
    <property type="project" value="InterPro"/>
</dbReference>
<comment type="subcellular location">
    <subcellularLocation>
        <location evidence="1">Membrane</location>
        <topology evidence="1">Single-pass type I membrane protein</topology>
    </subcellularLocation>
</comment>
<dbReference type="Gene3D" id="2.60.40.10">
    <property type="entry name" value="Immunoglobulins"/>
    <property type="match status" value="1"/>
</dbReference>